<dbReference type="InterPro" id="IPR036493">
    <property type="entry name" value="YunC_sf"/>
</dbReference>
<sequence>MNDETLPRSTSRELTFDNGRAIGISNRWENGQYCSILTRRGIVGCGIYDMATPTEFNQAIAIAKGTPSDPLVEPEDLFDAPIVDATPQAKAMGIEIGMTGRQAVEKMLAAENPPNTKRMR</sequence>
<organism evidence="1 2">
    <name type="scientific">Stieleria maiorica</name>
    <dbReference type="NCBI Taxonomy" id="2795974"/>
    <lineage>
        <taxon>Bacteria</taxon>
        <taxon>Pseudomonadati</taxon>
        <taxon>Planctomycetota</taxon>
        <taxon>Planctomycetia</taxon>
        <taxon>Pirellulales</taxon>
        <taxon>Pirellulaceae</taxon>
        <taxon>Stieleria</taxon>
    </lineage>
</organism>
<name>A0A5B9MAQ7_9BACT</name>
<accession>A0A5B9MAQ7</accession>
<dbReference type="InterPro" id="IPR014931">
    <property type="entry name" value="DUF1805"/>
</dbReference>
<dbReference type="Proteomes" id="UP000321353">
    <property type="component" value="Chromosome"/>
</dbReference>
<dbReference type="Gene3D" id="3.30.1980.10">
    <property type="entry name" value="Hypothetical protein YunC"/>
    <property type="match status" value="1"/>
</dbReference>
<proteinExistence type="predicted"/>
<gene>
    <name evidence="1" type="ORF">Mal15_22770</name>
</gene>
<dbReference type="RefSeq" id="WP_147867786.1">
    <property type="nucleotide sequence ID" value="NZ_CP036264.1"/>
</dbReference>
<dbReference type="Pfam" id="PF08827">
    <property type="entry name" value="DUF1805"/>
    <property type="match status" value="1"/>
</dbReference>
<dbReference type="AlphaFoldDB" id="A0A5B9MAQ7"/>
<protein>
    <recommendedName>
        <fullName evidence="3">DUF1805 domain-containing protein</fullName>
    </recommendedName>
</protein>
<reference evidence="1 2" key="1">
    <citation type="submission" date="2019-02" db="EMBL/GenBank/DDBJ databases">
        <title>Planctomycetal bacteria perform biofilm scaping via a novel small molecule.</title>
        <authorList>
            <person name="Jeske O."/>
            <person name="Boedeker C."/>
            <person name="Wiegand S."/>
            <person name="Breitling P."/>
            <person name="Kallscheuer N."/>
            <person name="Jogler M."/>
            <person name="Rohde M."/>
            <person name="Petersen J."/>
            <person name="Medema M.H."/>
            <person name="Surup F."/>
            <person name="Jogler C."/>
        </authorList>
    </citation>
    <scope>NUCLEOTIDE SEQUENCE [LARGE SCALE GENOMIC DNA]</scope>
    <source>
        <strain evidence="1 2">Mal15</strain>
    </source>
</reference>
<keyword evidence="2" id="KW-1185">Reference proteome</keyword>
<evidence type="ECO:0000313" key="2">
    <source>
        <dbReference type="Proteomes" id="UP000321353"/>
    </source>
</evidence>
<evidence type="ECO:0000313" key="1">
    <source>
        <dbReference type="EMBL" id="QEF98228.1"/>
    </source>
</evidence>
<evidence type="ECO:0008006" key="3">
    <source>
        <dbReference type="Google" id="ProtNLM"/>
    </source>
</evidence>
<dbReference type="SUPFAM" id="SSF102891">
    <property type="entry name" value="Hypothetical protein Ta1206"/>
    <property type="match status" value="1"/>
</dbReference>
<dbReference type="EMBL" id="CP036264">
    <property type="protein sequence ID" value="QEF98228.1"/>
    <property type="molecule type" value="Genomic_DNA"/>
</dbReference>
<dbReference type="KEGG" id="smam:Mal15_22770"/>